<name>A0A4Y7PFG8_9AGAM</name>
<dbReference type="VEuPathDB" id="FungiDB:BD410DRAFT_846383"/>
<keyword evidence="3" id="KW-1185">Reference proteome</keyword>
<sequence>MYAFLSLQPLTPGMRPPKPFVRGAWIQPGNHGKHASGTLGGPHQIDPSFNPTPTASPSSTFGFTRTGQPYSPFARVISPVILPEDIDIEPLVKRAADEELRREEEGDFADELPLEDPGAIQADASSDDRDAELVHKRGPGTHQKSRSKKRRRAQREEQDDPGLPFVKSVSLKRRREAEPIHATIVSEELRVASTGWMGARARATAMDRNVHTLEDLLKPGSGFALVKWDGRHVPVQPYIYLTLTC</sequence>
<evidence type="ECO:0000313" key="2">
    <source>
        <dbReference type="EMBL" id="TDL14065.1"/>
    </source>
</evidence>
<evidence type="ECO:0000256" key="1">
    <source>
        <dbReference type="SAM" id="MobiDB-lite"/>
    </source>
</evidence>
<gene>
    <name evidence="2" type="ORF">BD410DRAFT_846383</name>
</gene>
<dbReference type="Proteomes" id="UP000294933">
    <property type="component" value="Unassembled WGS sequence"/>
</dbReference>
<dbReference type="EMBL" id="ML170398">
    <property type="protein sequence ID" value="TDL14065.1"/>
    <property type="molecule type" value="Genomic_DNA"/>
</dbReference>
<protein>
    <submittedName>
        <fullName evidence="2">Uncharacterized protein</fullName>
    </submittedName>
</protein>
<feature type="compositionally biased region" description="Basic residues" evidence="1">
    <location>
        <begin position="136"/>
        <end position="153"/>
    </location>
</feature>
<dbReference type="AlphaFoldDB" id="A0A4Y7PFG8"/>
<accession>A0A4Y7PFG8</accession>
<reference evidence="2 3" key="1">
    <citation type="submission" date="2018-06" db="EMBL/GenBank/DDBJ databases">
        <title>A transcriptomic atlas of mushroom development highlights an independent origin of complex multicellularity.</title>
        <authorList>
            <consortium name="DOE Joint Genome Institute"/>
            <person name="Krizsan K."/>
            <person name="Almasi E."/>
            <person name="Merenyi Z."/>
            <person name="Sahu N."/>
            <person name="Viragh M."/>
            <person name="Koszo T."/>
            <person name="Mondo S."/>
            <person name="Kiss B."/>
            <person name="Balint B."/>
            <person name="Kues U."/>
            <person name="Barry K."/>
            <person name="Hegedus J.C."/>
            <person name="Henrissat B."/>
            <person name="Johnson J."/>
            <person name="Lipzen A."/>
            <person name="Ohm R."/>
            <person name="Nagy I."/>
            <person name="Pangilinan J."/>
            <person name="Yan J."/>
            <person name="Xiong Y."/>
            <person name="Grigoriev I.V."/>
            <person name="Hibbett D.S."/>
            <person name="Nagy L.G."/>
        </authorList>
    </citation>
    <scope>NUCLEOTIDE SEQUENCE [LARGE SCALE GENOMIC DNA]</scope>
    <source>
        <strain evidence="2 3">SZMC22713</strain>
    </source>
</reference>
<feature type="region of interest" description="Disordered" evidence="1">
    <location>
        <begin position="97"/>
        <end position="164"/>
    </location>
</feature>
<feature type="compositionally biased region" description="Basic and acidic residues" evidence="1">
    <location>
        <begin position="126"/>
        <end position="135"/>
    </location>
</feature>
<evidence type="ECO:0000313" key="3">
    <source>
        <dbReference type="Proteomes" id="UP000294933"/>
    </source>
</evidence>
<feature type="compositionally biased region" description="Acidic residues" evidence="1">
    <location>
        <begin position="105"/>
        <end position="114"/>
    </location>
</feature>
<organism evidence="2 3">
    <name type="scientific">Rickenella mellea</name>
    <dbReference type="NCBI Taxonomy" id="50990"/>
    <lineage>
        <taxon>Eukaryota</taxon>
        <taxon>Fungi</taxon>
        <taxon>Dikarya</taxon>
        <taxon>Basidiomycota</taxon>
        <taxon>Agaricomycotina</taxon>
        <taxon>Agaricomycetes</taxon>
        <taxon>Hymenochaetales</taxon>
        <taxon>Rickenellaceae</taxon>
        <taxon>Rickenella</taxon>
    </lineage>
</organism>
<proteinExistence type="predicted"/>